<feature type="compositionally biased region" description="Polar residues" evidence="1">
    <location>
        <begin position="33"/>
        <end position="44"/>
    </location>
</feature>
<dbReference type="AlphaFoldDB" id="A0A0F7SMR2"/>
<evidence type="ECO:0000313" key="2">
    <source>
        <dbReference type="EMBL" id="CDZ98327.1"/>
    </source>
</evidence>
<dbReference type="EMBL" id="LN483327">
    <property type="protein sequence ID" value="CDZ98327.1"/>
    <property type="molecule type" value="Genomic_DNA"/>
</dbReference>
<name>A0A0F7SMR2_PHARH</name>
<sequence>MGSKKRARVRKNRTFSEIVSQRREEPSPAHQVVTINSCSRGSNPTRDHSLQQEREMTYGSIP</sequence>
<organism evidence="2">
    <name type="scientific">Phaffia rhodozyma</name>
    <name type="common">Yeast</name>
    <name type="synonym">Xanthophyllomyces dendrorhous</name>
    <dbReference type="NCBI Taxonomy" id="264483"/>
    <lineage>
        <taxon>Eukaryota</taxon>
        <taxon>Fungi</taxon>
        <taxon>Dikarya</taxon>
        <taxon>Basidiomycota</taxon>
        <taxon>Agaricomycotina</taxon>
        <taxon>Tremellomycetes</taxon>
        <taxon>Cystofilobasidiales</taxon>
        <taxon>Mrakiaceae</taxon>
        <taxon>Phaffia</taxon>
    </lineage>
</organism>
<evidence type="ECO:0000256" key="1">
    <source>
        <dbReference type="SAM" id="MobiDB-lite"/>
    </source>
</evidence>
<feature type="compositionally biased region" description="Basic residues" evidence="1">
    <location>
        <begin position="1"/>
        <end position="13"/>
    </location>
</feature>
<reference evidence="2" key="1">
    <citation type="submission" date="2014-08" db="EMBL/GenBank/DDBJ databases">
        <authorList>
            <person name="Sharma Rahul"/>
            <person name="Thines Marco"/>
        </authorList>
    </citation>
    <scope>NUCLEOTIDE SEQUENCE</scope>
</reference>
<feature type="compositionally biased region" description="Basic and acidic residues" evidence="1">
    <location>
        <begin position="45"/>
        <end position="56"/>
    </location>
</feature>
<proteinExistence type="predicted"/>
<feature type="region of interest" description="Disordered" evidence="1">
    <location>
        <begin position="1"/>
        <end position="62"/>
    </location>
</feature>
<protein>
    <submittedName>
        <fullName evidence="2">Uncharacterized protein</fullName>
    </submittedName>
</protein>
<accession>A0A0F7SMR2</accession>